<evidence type="ECO:0000256" key="5">
    <source>
        <dbReference type="ARBA" id="ARBA00023136"/>
    </source>
</evidence>
<accession>A0A286GAW9</accession>
<keyword evidence="10" id="KW-1185">Reference proteome</keyword>
<evidence type="ECO:0000259" key="8">
    <source>
        <dbReference type="Pfam" id="PF07715"/>
    </source>
</evidence>
<reference evidence="10" key="1">
    <citation type="submission" date="2017-09" db="EMBL/GenBank/DDBJ databases">
        <authorList>
            <person name="Varghese N."/>
            <person name="Submissions S."/>
        </authorList>
    </citation>
    <scope>NUCLEOTIDE SEQUENCE [LARGE SCALE GENOMIC DNA]</scope>
    <source>
        <strain evidence="10">DSM 29961</strain>
    </source>
</reference>
<dbReference type="RefSeq" id="WP_097127872.1">
    <property type="nucleotide sequence ID" value="NZ_OCNH01000003.1"/>
</dbReference>
<keyword evidence="5 7" id="KW-0472">Membrane</keyword>
<dbReference type="Proteomes" id="UP000219452">
    <property type="component" value="Unassembled WGS sequence"/>
</dbReference>
<comment type="subcellular location">
    <subcellularLocation>
        <location evidence="1 7">Cell outer membrane</location>
        <topology evidence="1 7">Multi-pass membrane protein</topology>
    </subcellularLocation>
</comment>
<evidence type="ECO:0000313" key="9">
    <source>
        <dbReference type="EMBL" id="SOD92673.1"/>
    </source>
</evidence>
<keyword evidence="6 7" id="KW-0998">Cell outer membrane</keyword>
<dbReference type="Gene3D" id="2.40.170.20">
    <property type="entry name" value="TonB-dependent receptor, beta-barrel domain"/>
    <property type="match status" value="1"/>
</dbReference>
<dbReference type="InterPro" id="IPR036942">
    <property type="entry name" value="Beta-barrel_TonB_sf"/>
</dbReference>
<evidence type="ECO:0000256" key="1">
    <source>
        <dbReference type="ARBA" id="ARBA00004571"/>
    </source>
</evidence>
<dbReference type="InterPro" id="IPR012910">
    <property type="entry name" value="Plug_dom"/>
</dbReference>
<dbReference type="InterPro" id="IPR008969">
    <property type="entry name" value="CarboxyPept-like_regulatory"/>
</dbReference>
<dbReference type="OrthoDB" id="9768177at2"/>
<dbReference type="InterPro" id="IPR023997">
    <property type="entry name" value="TonB-dep_OMP_SusC/RagA_CS"/>
</dbReference>
<dbReference type="Pfam" id="PF13715">
    <property type="entry name" value="CarbopepD_reg_2"/>
    <property type="match status" value="1"/>
</dbReference>
<proteinExistence type="inferred from homology"/>
<dbReference type="PROSITE" id="PS52016">
    <property type="entry name" value="TONB_DEPENDENT_REC_3"/>
    <property type="match status" value="1"/>
</dbReference>
<dbReference type="InterPro" id="IPR023996">
    <property type="entry name" value="TonB-dep_OMP_SusC/RagA"/>
</dbReference>
<name>A0A286GAW9_9BACT</name>
<keyword evidence="2 7" id="KW-0813">Transport</keyword>
<dbReference type="Gene3D" id="2.170.130.10">
    <property type="entry name" value="TonB-dependent receptor, plug domain"/>
    <property type="match status" value="1"/>
</dbReference>
<dbReference type="InterPro" id="IPR037066">
    <property type="entry name" value="Plug_dom_sf"/>
</dbReference>
<evidence type="ECO:0000256" key="3">
    <source>
        <dbReference type="ARBA" id="ARBA00022452"/>
    </source>
</evidence>
<gene>
    <name evidence="9" type="ORF">SAMN06269250_4100</name>
</gene>
<comment type="similarity">
    <text evidence="7">Belongs to the TonB-dependent receptor family.</text>
</comment>
<dbReference type="FunFam" id="2.170.130.10:FF:000008">
    <property type="entry name" value="SusC/RagA family TonB-linked outer membrane protein"/>
    <property type="match status" value="1"/>
</dbReference>
<evidence type="ECO:0000313" key="10">
    <source>
        <dbReference type="Proteomes" id="UP000219452"/>
    </source>
</evidence>
<dbReference type="Pfam" id="PF07715">
    <property type="entry name" value="Plug"/>
    <property type="match status" value="1"/>
</dbReference>
<dbReference type="EMBL" id="OCNH01000003">
    <property type="protein sequence ID" value="SOD92673.1"/>
    <property type="molecule type" value="Genomic_DNA"/>
</dbReference>
<feature type="domain" description="TonB-dependent receptor plug" evidence="8">
    <location>
        <begin position="234"/>
        <end position="341"/>
    </location>
</feature>
<sequence length="1157" mass="125567">MKKLRPLVQVTLMTIKFSCFHLFLVMLTVGISDAKESYAQELLSRPVSVVLQNQAIQTVLGRIEKAARVKFSYEPSLMNSKEKVTLITHNEPLSTVLDRLLKPLQLSYDVSGKYIILTPTPRSYEGGAEKKTAPAIDLTVTGKVSDENGAALPGVSVLVKGTQKGTTTNADGAFSIAVADASSVLVFSYVGYLSQEVAVRTGSGQARSVVDVQLVSSDKSLEEVVVIGYGSVKKSDITGSVSSIKTADLKGVQLTSIDQALQGRAAGVQVTNGDATPGARPNIRIRGTNSLGTSSEPLFVVDGYPSNEDIASINPNDVESIEVLKDASATAIYGSRGANGVILITTKRGKAGKLSVGLEVYRGVASVTKTLDVMDARQYAEYRNDVIKNVGAPTAKPFASPATLDYLSNNTTDWQKAMFREAPVSSLQLNMSGGDDKTRFLLSGEYFKQEGIIPNTGFSRANLRFNFDRQISTKLKFGLTTVLGRTLANNTRVNTNGGTAGGVLLNLLRFNPAVPVYDANGNYSYSNNLIKDANSDPGADVDQLGNPIAYAQRVVDANYLNRGQISMFGEYDIRPNLKLKLLLGGEYLNNWQNYYAPYDLFEQAQNIGTASRFNRVRTNWLNENTLTYTQEFGSKFSIAALVGFSFQQFNDESNTATATNFFTNAFTFNNLGAGGAATVTATASQNQLNSYYTRVNARLFDNLLVTGTLRADGSSKFGANYKYGYFPSGAVAYKLADLAFLKNSKVINDLKIRVGYGVTGNQEIDPYLSVFGYDLAGAFSPGVQPGGLVFGTTRQVSVAASRPANPDLRWEQTASANAGIDVGLWANRLTVTLDYYKKQTKDLLWSVALPATTGFSNAFKNLGSIENEGIELSLSGTPITTGAFRWNSTLTLAKNKNNVLSLGTEPQRLLGSALFEALITRDNFIILKPGYEIGKFYLYDFQGIWQSQSEIDASTLSTVYKNSLKPGYAKYRDVNGDGTINANDKTITDGSAYPKIVFGFSNTFSYKGFELNAFLQGQQGNKILNLNKYWLEYPVTSNKSIEVLNRWKGEGTSNSLPAAGFETSRLLAQDFLEDGSFVRLKSLSLSYQLSGGSKLLQGLKLSSVRLYVTGTNLFTLTNYTGYDPEVNSYRGNLFVQGIDQGAYAVAKSFIVGLKVGF</sequence>
<dbReference type="InterPro" id="IPR039426">
    <property type="entry name" value="TonB-dep_rcpt-like"/>
</dbReference>
<dbReference type="AlphaFoldDB" id="A0A286GAW9"/>
<dbReference type="GO" id="GO:0009279">
    <property type="term" value="C:cell outer membrane"/>
    <property type="evidence" value="ECO:0007669"/>
    <property type="project" value="UniProtKB-SubCell"/>
</dbReference>
<dbReference type="NCBIfam" id="TIGR04057">
    <property type="entry name" value="SusC_RagA_signa"/>
    <property type="match status" value="1"/>
</dbReference>
<protein>
    <submittedName>
        <fullName evidence="9">TonB-linked outer membrane protein, SusC/RagA family</fullName>
    </submittedName>
</protein>
<keyword evidence="4 7" id="KW-0812">Transmembrane</keyword>
<dbReference type="SUPFAM" id="SSF56935">
    <property type="entry name" value="Porins"/>
    <property type="match status" value="1"/>
</dbReference>
<organism evidence="9 10">
    <name type="scientific">Spirosoma fluviale</name>
    <dbReference type="NCBI Taxonomy" id="1597977"/>
    <lineage>
        <taxon>Bacteria</taxon>
        <taxon>Pseudomonadati</taxon>
        <taxon>Bacteroidota</taxon>
        <taxon>Cytophagia</taxon>
        <taxon>Cytophagales</taxon>
        <taxon>Cytophagaceae</taxon>
        <taxon>Spirosoma</taxon>
    </lineage>
</organism>
<keyword evidence="3 7" id="KW-1134">Transmembrane beta strand</keyword>
<dbReference type="SUPFAM" id="SSF49464">
    <property type="entry name" value="Carboxypeptidase regulatory domain-like"/>
    <property type="match status" value="1"/>
</dbReference>
<dbReference type="Gene3D" id="2.60.40.1120">
    <property type="entry name" value="Carboxypeptidase-like, regulatory domain"/>
    <property type="match status" value="1"/>
</dbReference>
<evidence type="ECO:0000256" key="6">
    <source>
        <dbReference type="ARBA" id="ARBA00023237"/>
    </source>
</evidence>
<evidence type="ECO:0000256" key="2">
    <source>
        <dbReference type="ARBA" id="ARBA00022448"/>
    </source>
</evidence>
<evidence type="ECO:0000256" key="4">
    <source>
        <dbReference type="ARBA" id="ARBA00022692"/>
    </source>
</evidence>
<dbReference type="NCBIfam" id="TIGR04056">
    <property type="entry name" value="OMP_RagA_SusC"/>
    <property type="match status" value="1"/>
</dbReference>
<evidence type="ECO:0000256" key="7">
    <source>
        <dbReference type="PROSITE-ProRule" id="PRU01360"/>
    </source>
</evidence>